<evidence type="ECO:0000256" key="5">
    <source>
        <dbReference type="PROSITE-ProRule" id="PRU10141"/>
    </source>
</evidence>
<dbReference type="AlphaFoldDB" id="A0A813AKA7"/>
<evidence type="ECO:0000256" key="3">
    <source>
        <dbReference type="ARBA" id="ARBA00022840"/>
    </source>
</evidence>
<dbReference type="EMBL" id="CAJNJA010060564">
    <property type="protein sequence ID" value="CAE7871032.1"/>
    <property type="molecule type" value="Genomic_DNA"/>
</dbReference>
<evidence type="ECO:0000259" key="7">
    <source>
        <dbReference type="PROSITE" id="PS50011"/>
    </source>
</evidence>
<organism evidence="8 9">
    <name type="scientific">Symbiodinium necroappetens</name>
    <dbReference type="NCBI Taxonomy" id="1628268"/>
    <lineage>
        <taxon>Eukaryota</taxon>
        <taxon>Sar</taxon>
        <taxon>Alveolata</taxon>
        <taxon>Dinophyceae</taxon>
        <taxon>Suessiales</taxon>
        <taxon>Symbiodiniaceae</taxon>
        <taxon>Symbiodinium</taxon>
    </lineage>
</organism>
<dbReference type="EC" id="2.7.11.1" evidence="1"/>
<reference evidence="8" key="1">
    <citation type="submission" date="2021-02" db="EMBL/GenBank/DDBJ databases">
        <authorList>
            <person name="Dougan E. K."/>
            <person name="Rhodes N."/>
            <person name="Thang M."/>
            <person name="Chan C."/>
        </authorList>
    </citation>
    <scope>NUCLEOTIDE SEQUENCE</scope>
</reference>
<dbReference type="InterPro" id="IPR008271">
    <property type="entry name" value="Ser/Thr_kinase_AS"/>
</dbReference>
<dbReference type="GO" id="GO:0004674">
    <property type="term" value="F:protein serine/threonine kinase activity"/>
    <property type="evidence" value="ECO:0007669"/>
    <property type="project" value="UniProtKB-EC"/>
</dbReference>
<dbReference type="PROSITE" id="PS00107">
    <property type="entry name" value="PROTEIN_KINASE_ATP"/>
    <property type="match status" value="1"/>
</dbReference>
<comment type="caution">
    <text evidence="8">The sequence shown here is derived from an EMBL/GenBank/DDBJ whole genome shotgun (WGS) entry which is preliminary data.</text>
</comment>
<dbReference type="OrthoDB" id="421706at2759"/>
<accession>A0A813AKA7</accession>
<evidence type="ECO:0000313" key="9">
    <source>
        <dbReference type="Proteomes" id="UP000601435"/>
    </source>
</evidence>
<evidence type="ECO:0000256" key="6">
    <source>
        <dbReference type="SAM" id="MobiDB-lite"/>
    </source>
</evidence>
<keyword evidence="9" id="KW-1185">Reference proteome</keyword>
<evidence type="ECO:0000256" key="2">
    <source>
        <dbReference type="ARBA" id="ARBA00022741"/>
    </source>
</evidence>
<evidence type="ECO:0000313" key="8">
    <source>
        <dbReference type="EMBL" id="CAE7871032.1"/>
    </source>
</evidence>
<dbReference type="Gene3D" id="1.10.510.10">
    <property type="entry name" value="Transferase(Phosphotransferase) domain 1"/>
    <property type="match status" value="1"/>
</dbReference>
<dbReference type="PROSITE" id="PS50011">
    <property type="entry name" value="PROTEIN_KINASE_DOM"/>
    <property type="match status" value="1"/>
</dbReference>
<evidence type="ECO:0000256" key="1">
    <source>
        <dbReference type="ARBA" id="ARBA00012513"/>
    </source>
</evidence>
<protein>
    <recommendedName>
        <fullName evidence="4">Casein kinase I</fullName>
        <ecNumber evidence="1">2.7.11.1</ecNumber>
    </recommendedName>
</protein>
<dbReference type="InterPro" id="IPR011009">
    <property type="entry name" value="Kinase-like_dom_sf"/>
</dbReference>
<dbReference type="GO" id="GO:0005524">
    <property type="term" value="F:ATP binding"/>
    <property type="evidence" value="ECO:0007669"/>
    <property type="project" value="UniProtKB-UniRule"/>
</dbReference>
<feature type="domain" description="Protein kinase" evidence="7">
    <location>
        <begin position="507"/>
        <end position="792"/>
    </location>
</feature>
<dbReference type="Gene3D" id="3.80.10.10">
    <property type="entry name" value="Ribonuclease Inhibitor"/>
    <property type="match status" value="1"/>
</dbReference>
<gene>
    <name evidence="8" type="primary">CKL8</name>
    <name evidence="8" type="ORF">SNEC2469_LOCUS28163</name>
</gene>
<name>A0A813AKA7_9DINO</name>
<dbReference type="Pfam" id="PF00069">
    <property type="entry name" value="Pkinase"/>
    <property type="match status" value="1"/>
</dbReference>
<keyword evidence="3 5" id="KW-0067">ATP-binding</keyword>
<dbReference type="PROSITE" id="PS00108">
    <property type="entry name" value="PROTEIN_KINASE_ST"/>
    <property type="match status" value="1"/>
</dbReference>
<dbReference type="SUPFAM" id="SSF52047">
    <property type="entry name" value="RNI-like"/>
    <property type="match status" value="1"/>
</dbReference>
<feature type="region of interest" description="Disordered" evidence="6">
    <location>
        <begin position="469"/>
        <end position="501"/>
    </location>
</feature>
<dbReference type="SUPFAM" id="SSF56112">
    <property type="entry name" value="Protein kinase-like (PK-like)"/>
    <property type="match status" value="1"/>
</dbReference>
<dbReference type="Proteomes" id="UP000601435">
    <property type="component" value="Unassembled WGS sequence"/>
</dbReference>
<dbReference type="CDD" id="cd14016">
    <property type="entry name" value="STKc_CK1"/>
    <property type="match status" value="1"/>
</dbReference>
<evidence type="ECO:0000256" key="4">
    <source>
        <dbReference type="ARBA" id="ARBA00023860"/>
    </source>
</evidence>
<sequence>MGLLRVACAARAATRASLPLSLTQASINSFPFVPVDWVFRFFPYFSRDKVRFMLRYVQISFFSGLGYFYLWCHTPYGCDNYDHFAESPLYLFVKSRLEKSGQLEENLRVKVHHFYPVQAEAADGDGDNFAAGLSLEFQEEGARLVVRASHGLKRSAGAEVVAALLKGDRRIRALDLRHSQLNDNGLAQLSLVVRQTDQLEELHCHPVGHTGLQFLLGLVRRSSRLRVLSVEVCDCPTLFVGRQTLAPADFDTSDYTAPKVEVEEEDVEDPEEVEAKAAAQVEKLRQLFAENDYDSGDETAPQQEEQSGASGVLRKLLQELTAAVRERPSLSSVDCFGEMVPWDVKLDITRAAEEHQAQKQKRLAESQEAGSRTASDVMKDQMAEITSILQHVQESGIEGVLPGEEASQKPSFLGIRSYIARRLHSALGEALFECQRFKSKENQALKTPQGEMAFLAMYLRKMEAEAQEAQEGAGIQKEGQRAPPGSEGLMGLQTGAKPPSTVANGRYQIEKKLGAGCFGEVWQGRDKQTNEKVAVKFEDSSGHALQLEHEQAVLKLMAQPRRPQGFAELFWCGQEQRFMCLVMEMLGKSLEDRLQGLGGQGNPPRFNPQTAVLVADQVLRRIEYLHCKGIVHRDIKPENFMFGIKSRVHHLYLIDFGLSKKYFDQKHVALRTQLSLTGTARYASINAHKGVEQSRRDDLEAIGHMLMYFLRGSLPWSGLDAKTQEEKYRKIREKKEQTPLDELCAGFPPAFKIYLQTARSLEFKERPDYVALRKLFADVRAEIGPQEDHAFQFLEGRELGTLEPLEQAELRQPDDQAPTGGFSFCFCGSKSAVRD</sequence>
<dbReference type="InterPro" id="IPR000719">
    <property type="entry name" value="Prot_kinase_dom"/>
</dbReference>
<dbReference type="PANTHER" id="PTHR11909">
    <property type="entry name" value="CASEIN KINASE-RELATED"/>
    <property type="match status" value="1"/>
</dbReference>
<proteinExistence type="predicted"/>
<dbReference type="InterPro" id="IPR017441">
    <property type="entry name" value="Protein_kinase_ATP_BS"/>
</dbReference>
<dbReference type="InterPro" id="IPR050235">
    <property type="entry name" value="CK1_Ser-Thr_kinase"/>
</dbReference>
<keyword evidence="2 5" id="KW-0547">Nucleotide-binding</keyword>
<dbReference type="InterPro" id="IPR032675">
    <property type="entry name" value="LRR_dom_sf"/>
</dbReference>
<feature type="binding site" evidence="5">
    <location>
        <position position="536"/>
    </location>
    <ligand>
        <name>ATP</name>
        <dbReference type="ChEBI" id="CHEBI:30616"/>
    </ligand>
</feature>
<dbReference type="SMART" id="SM00220">
    <property type="entry name" value="S_TKc"/>
    <property type="match status" value="1"/>
</dbReference>